<gene>
    <name evidence="1" type="ORF">KSX_00180</name>
</gene>
<evidence type="ECO:0000313" key="2">
    <source>
        <dbReference type="Proteomes" id="UP000612362"/>
    </source>
</evidence>
<protein>
    <submittedName>
        <fullName evidence="1">Uncharacterized protein</fullName>
    </submittedName>
</protein>
<evidence type="ECO:0000313" key="1">
    <source>
        <dbReference type="EMBL" id="GHO41855.1"/>
    </source>
</evidence>
<sequence>MTLLPATKALIDFTRYDSLHWSLADAYVATIARFGSIEDARLLLAAFLVNPAKRAYMLTPIRVLGNDELAHELFLQCVHHGRLRDEMPEDILLCLGYMGYVPVEPLLWKYVSQEGDHDNHGYHYMRAACLGLLHLPCVELKEAIATAITSHYSKNWWNAELLPALASKTGNSSLLEELYQWGVTTASTDCNAGLVLGIALYGEKGSAYFKRLLWNPDWEAHASATGTRLYTYLGCRYLGISLLDLYAELQTHIQHGSPQKQIRHGFSLVEAMLSCFLDDNVLPLKFLPVSPVSAQSVYEALFLWSHPNKDDSIIGLVDQLVESDADTRQSLRHTLYELEQSLLVRIEREIERQQFML</sequence>
<dbReference type="RefSeq" id="WP_220191481.1">
    <property type="nucleotide sequence ID" value="NZ_BNJF01000001.1"/>
</dbReference>
<accession>A0A8J3MR17</accession>
<comment type="caution">
    <text evidence="1">The sequence shown here is derived from an EMBL/GenBank/DDBJ whole genome shotgun (WGS) entry which is preliminary data.</text>
</comment>
<name>A0A8J3MR17_9CHLR</name>
<dbReference type="AlphaFoldDB" id="A0A8J3MR17"/>
<dbReference type="Proteomes" id="UP000612362">
    <property type="component" value="Unassembled WGS sequence"/>
</dbReference>
<keyword evidence="2" id="KW-1185">Reference proteome</keyword>
<reference evidence="1" key="1">
    <citation type="submission" date="2020-10" db="EMBL/GenBank/DDBJ databases">
        <title>Taxonomic study of unclassified bacteria belonging to the class Ktedonobacteria.</title>
        <authorList>
            <person name="Yabe S."/>
            <person name="Wang C.M."/>
            <person name="Zheng Y."/>
            <person name="Sakai Y."/>
            <person name="Cavaletti L."/>
            <person name="Monciardini P."/>
            <person name="Donadio S."/>
        </authorList>
    </citation>
    <scope>NUCLEOTIDE SEQUENCE</scope>
    <source>
        <strain evidence="1">SOSP1-1</strain>
    </source>
</reference>
<dbReference type="EMBL" id="BNJF01000001">
    <property type="protein sequence ID" value="GHO41855.1"/>
    <property type="molecule type" value="Genomic_DNA"/>
</dbReference>
<proteinExistence type="predicted"/>
<organism evidence="1 2">
    <name type="scientific">Ktedonospora formicarum</name>
    <dbReference type="NCBI Taxonomy" id="2778364"/>
    <lineage>
        <taxon>Bacteria</taxon>
        <taxon>Bacillati</taxon>
        <taxon>Chloroflexota</taxon>
        <taxon>Ktedonobacteria</taxon>
        <taxon>Ktedonobacterales</taxon>
        <taxon>Ktedonobacteraceae</taxon>
        <taxon>Ktedonospora</taxon>
    </lineage>
</organism>